<dbReference type="EMBL" id="JAYMGO010000021">
    <property type="protein sequence ID" value="KAL1252736.1"/>
    <property type="molecule type" value="Genomic_DNA"/>
</dbReference>
<proteinExistence type="predicted"/>
<reference evidence="1 2" key="1">
    <citation type="submission" date="2023-09" db="EMBL/GenBank/DDBJ databases">
        <authorList>
            <person name="Wang M."/>
        </authorList>
    </citation>
    <scope>NUCLEOTIDE SEQUENCE [LARGE SCALE GENOMIC DNA]</scope>
    <source>
        <strain evidence="1">GT-2023</strain>
        <tissue evidence="1">Liver</tissue>
    </source>
</reference>
<accession>A0ABR3LKZ6</accession>
<dbReference type="Proteomes" id="UP001558613">
    <property type="component" value="Unassembled WGS sequence"/>
</dbReference>
<evidence type="ECO:0000313" key="2">
    <source>
        <dbReference type="Proteomes" id="UP001558613"/>
    </source>
</evidence>
<gene>
    <name evidence="1" type="ORF">QQF64_017429</name>
</gene>
<evidence type="ECO:0000313" key="1">
    <source>
        <dbReference type="EMBL" id="KAL1252736.1"/>
    </source>
</evidence>
<sequence length="81" mass="8950">MEGFQPDTLCLLLYGESSVPVRVRSKQCVSAGQNPTELEPDCPSRAQTGLPLLHRLELTQTQKLQRTHSPLVDSKVAGYKT</sequence>
<organism evidence="1 2">
    <name type="scientific">Cirrhinus molitorella</name>
    <name type="common">mud carp</name>
    <dbReference type="NCBI Taxonomy" id="172907"/>
    <lineage>
        <taxon>Eukaryota</taxon>
        <taxon>Metazoa</taxon>
        <taxon>Chordata</taxon>
        <taxon>Craniata</taxon>
        <taxon>Vertebrata</taxon>
        <taxon>Euteleostomi</taxon>
        <taxon>Actinopterygii</taxon>
        <taxon>Neopterygii</taxon>
        <taxon>Teleostei</taxon>
        <taxon>Ostariophysi</taxon>
        <taxon>Cypriniformes</taxon>
        <taxon>Cyprinidae</taxon>
        <taxon>Labeoninae</taxon>
        <taxon>Labeonini</taxon>
        <taxon>Cirrhinus</taxon>
    </lineage>
</organism>
<protein>
    <submittedName>
        <fullName evidence="1">Uncharacterized protein</fullName>
    </submittedName>
</protein>
<comment type="caution">
    <text evidence="1">The sequence shown here is derived from an EMBL/GenBank/DDBJ whole genome shotgun (WGS) entry which is preliminary data.</text>
</comment>
<name>A0ABR3LKZ6_9TELE</name>
<keyword evidence="2" id="KW-1185">Reference proteome</keyword>